<accession>A0A3S3UNH3</accession>
<dbReference type="RefSeq" id="WP_128490645.1">
    <property type="nucleotide sequence ID" value="NZ_JBHLXB010000148.1"/>
</dbReference>
<evidence type="ECO:0000313" key="3">
    <source>
        <dbReference type="Proteomes" id="UP000287168"/>
    </source>
</evidence>
<dbReference type="OrthoDB" id="8653499at2"/>
<keyword evidence="1" id="KW-0732">Signal</keyword>
<proteinExistence type="predicted"/>
<evidence type="ECO:0000313" key="2">
    <source>
        <dbReference type="EMBL" id="RWY37639.1"/>
    </source>
</evidence>
<evidence type="ECO:0000256" key="1">
    <source>
        <dbReference type="SAM" id="SignalP"/>
    </source>
</evidence>
<feature type="signal peptide" evidence="1">
    <location>
        <begin position="1"/>
        <end position="21"/>
    </location>
</feature>
<keyword evidence="3" id="KW-1185">Reference proteome</keyword>
<organism evidence="2 3">
    <name type="scientific">Falsigemmobacter intermedius</name>
    <dbReference type="NCBI Taxonomy" id="1553448"/>
    <lineage>
        <taxon>Bacteria</taxon>
        <taxon>Pseudomonadati</taxon>
        <taxon>Pseudomonadota</taxon>
        <taxon>Alphaproteobacteria</taxon>
        <taxon>Rhodobacterales</taxon>
        <taxon>Paracoccaceae</taxon>
        <taxon>Falsigemmobacter</taxon>
    </lineage>
</organism>
<dbReference type="EMBL" id="SBLC01000043">
    <property type="protein sequence ID" value="RWY37639.1"/>
    <property type="molecule type" value="Genomic_DNA"/>
</dbReference>
<dbReference type="Proteomes" id="UP000287168">
    <property type="component" value="Unassembled WGS sequence"/>
</dbReference>
<name>A0A3S3UNH3_9RHOB</name>
<comment type="caution">
    <text evidence="2">The sequence shown here is derived from an EMBL/GenBank/DDBJ whole genome shotgun (WGS) entry which is preliminary data.</text>
</comment>
<dbReference type="AlphaFoldDB" id="A0A3S3UNH3"/>
<gene>
    <name evidence="2" type="ORF">EP867_16910</name>
</gene>
<protein>
    <submittedName>
        <fullName evidence="2">Uncharacterized protein</fullName>
    </submittedName>
</protein>
<feature type="chain" id="PRO_5018579536" evidence="1">
    <location>
        <begin position="22"/>
        <end position="403"/>
    </location>
</feature>
<sequence>MLKSLLTFTVSLLAAAQMAGAAPRMLPLAAEGNEARLCTADRSYCSGLIAPDVLELSYSGQSVRITGLPLRPGETAEADASILELSPGHVLAGVIIAQDEGMDYGRFRRRDLLLWDVNLTDGTIVGPVFDFPVHGLVNTEFDCRNWPAEGRPECRTEYEFNTRFDLARAETGGYPVLTYSTAAVMTPAGASREYGWSTSDVLIGADVMGMDQACTFRRSLVWNPLSGRYVIDAPMPDCDQYLERHLLPRRGGTEVREVWMRPATEGELRRYISPETQARNAAALKAPRYELGWIYNEMFSGNDIVLLRVSDGGRCEGADCDLHFFATGNCVDASLCTTRWLESRRGNRVYTTHLPEAPLSTACPQSQVLIPVGQDQGQYCLTNKGLQHDAAFPADFVQRFPKE</sequence>
<reference evidence="2 3" key="1">
    <citation type="journal article" date="2015" name="Int. J. Syst. Evol. Microbiol.">
        <title>Gemmobacter intermedius sp. nov., isolated from a white stork (Ciconia ciconia).</title>
        <authorList>
            <person name="Kampfer P."/>
            <person name="Jerzak L."/>
            <person name="Wilharm G."/>
            <person name="Golke J."/>
            <person name="Busse H.J."/>
            <person name="Glaeser S.P."/>
        </authorList>
    </citation>
    <scope>NUCLEOTIDE SEQUENCE [LARGE SCALE GENOMIC DNA]</scope>
    <source>
        <strain evidence="2 3">119/4</strain>
    </source>
</reference>